<dbReference type="InterPro" id="IPR007345">
    <property type="entry name" value="Polysacch_pyruvyl_Trfase"/>
</dbReference>
<sequence>MKISLITRHAAINYGSLLQTIATQRAIESLGHECAVVDYIRTDEDIWTIEKTLLAAKPEWSSSAVKRLLYLAMRQPPSVIAGKRFEAERGRHLSLTRRYSSCEELTADPPEADVYMTGSDQVWGPVGRGVYDPAYMLDFAPTGARKVAYAASFGKNVLDDEAVRALRERLASYDSIAVREDIAVELLQRWGIPSEQVLDPTLLLGADEWRAFAEESANVSDEEGSPYVLIYQIHNDRLLSSYAENAAAHLGLPLLRVSPYLHQITRAGKLRYLPSAGRFVDLLANASCLITDSFHGTAFAISFNVPFVEVLPNTGTSGRAMSLLRMTGLQDRVLADPADIALAGVPVDFGSANRILAEQRSRSLNVMKGLIEGC</sequence>
<name>A0AAW7K186_9ACTN</name>
<organism evidence="2 3">
    <name type="scientific">Collinsella ihumii</name>
    <dbReference type="NCBI Taxonomy" id="1720204"/>
    <lineage>
        <taxon>Bacteria</taxon>
        <taxon>Bacillati</taxon>
        <taxon>Actinomycetota</taxon>
        <taxon>Coriobacteriia</taxon>
        <taxon>Coriobacteriales</taxon>
        <taxon>Coriobacteriaceae</taxon>
        <taxon>Collinsella</taxon>
    </lineage>
</organism>
<reference evidence="2" key="1">
    <citation type="submission" date="2023-06" db="EMBL/GenBank/DDBJ databases">
        <authorList>
            <person name="Zeman M."/>
            <person name="Kubasova T."/>
            <person name="Jahodarova E."/>
            <person name="Nykrynova M."/>
            <person name="Rychlik I."/>
        </authorList>
    </citation>
    <scope>NUCLEOTIDE SEQUENCE</scope>
    <source>
        <strain evidence="2">15_COKtk</strain>
    </source>
</reference>
<keyword evidence="2" id="KW-0808">Transferase</keyword>
<proteinExistence type="predicted"/>
<reference evidence="2" key="2">
    <citation type="submission" date="2023-08" db="EMBL/GenBank/DDBJ databases">
        <title>Identification and characterization of horizontal gene transfer across gut microbiota members of farm animals based on homology search.</title>
        <authorList>
            <person name="Schwarzerova J."/>
            <person name="Nykrynova M."/>
            <person name="Jureckova K."/>
            <person name="Cejkova D."/>
            <person name="Rychlik I."/>
        </authorList>
    </citation>
    <scope>NUCLEOTIDE SEQUENCE</scope>
    <source>
        <strain evidence="2">15_COKtk</strain>
    </source>
</reference>
<keyword evidence="2" id="KW-0328">Glycosyltransferase</keyword>
<feature type="domain" description="Polysaccharide pyruvyl transferase" evidence="1">
    <location>
        <begin position="13"/>
        <end position="308"/>
    </location>
</feature>
<accession>A0AAW7K186</accession>
<protein>
    <submittedName>
        <fullName evidence="2">Polysaccharide pyruvyl transferase family protein</fullName>
        <ecNumber evidence="2">2.4.-.-</ecNumber>
    </submittedName>
</protein>
<dbReference type="RefSeq" id="WP_289826679.1">
    <property type="nucleotide sequence ID" value="NZ_JAUEIR010000002.1"/>
</dbReference>
<dbReference type="EC" id="2.4.-.-" evidence="2"/>
<evidence type="ECO:0000313" key="3">
    <source>
        <dbReference type="Proteomes" id="UP001168505"/>
    </source>
</evidence>
<comment type="caution">
    <text evidence="2">The sequence shown here is derived from an EMBL/GenBank/DDBJ whole genome shotgun (WGS) entry which is preliminary data.</text>
</comment>
<dbReference type="AlphaFoldDB" id="A0AAW7K186"/>
<dbReference type="GO" id="GO:0016757">
    <property type="term" value="F:glycosyltransferase activity"/>
    <property type="evidence" value="ECO:0007669"/>
    <property type="project" value="UniProtKB-KW"/>
</dbReference>
<evidence type="ECO:0000313" key="2">
    <source>
        <dbReference type="EMBL" id="MDN0068601.1"/>
    </source>
</evidence>
<gene>
    <name evidence="2" type="ORF">QVN40_02645</name>
</gene>
<evidence type="ECO:0000259" key="1">
    <source>
        <dbReference type="Pfam" id="PF04230"/>
    </source>
</evidence>
<dbReference type="EMBL" id="JAUEIR010000002">
    <property type="protein sequence ID" value="MDN0068601.1"/>
    <property type="molecule type" value="Genomic_DNA"/>
</dbReference>
<dbReference type="Proteomes" id="UP001168505">
    <property type="component" value="Unassembled WGS sequence"/>
</dbReference>
<dbReference type="Pfam" id="PF04230">
    <property type="entry name" value="PS_pyruv_trans"/>
    <property type="match status" value="1"/>
</dbReference>